<dbReference type="AlphaFoldDB" id="A0A4D6M0B3"/>
<sequence length="122" mass="13592">MEDGGCTNLVRDGCCRCCATQMPRCMEAVCVVVVKMMEVLLVLAHNYSINNGSCFLQELAVVMGGCVVIVRWWVLQWLLCDEKAFSSVKDAPSMVVMVQFPWLLLRCEDGGGCRGGWQLPPW</sequence>
<evidence type="ECO:0000313" key="1">
    <source>
        <dbReference type="EMBL" id="QCD93656.1"/>
    </source>
</evidence>
<dbReference type="EMBL" id="CP039349">
    <property type="protein sequence ID" value="QCD93656.1"/>
    <property type="molecule type" value="Genomic_DNA"/>
</dbReference>
<keyword evidence="2" id="KW-1185">Reference proteome</keyword>
<reference evidence="1 2" key="1">
    <citation type="submission" date="2019-04" db="EMBL/GenBank/DDBJ databases">
        <title>An improved genome assembly and genetic linkage map for asparagus bean, Vigna unguiculata ssp. sesquipedialis.</title>
        <authorList>
            <person name="Xia Q."/>
            <person name="Zhang R."/>
            <person name="Dong Y."/>
        </authorList>
    </citation>
    <scope>NUCLEOTIDE SEQUENCE [LARGE SCALE GENOMIC DNA]</scope>
    <source>
        <tissue evidence="1">Leaf</tissue>
    </source>
</reference>
<name>A0A4D6M0B3_VIGUN</name>
<dbReference type="Proteomes" id="UP000501690">
    <property type="component" value="Linkage Group LG5"/>
</dbReference>
<organism evidence="1 2">
    <name type="scientific">Vigna unguiculata</name>
    <name type="common">Cowpea</name>
    <dbReference type="NCBI Taxonomy" id="3917"/>
    <lineage>
        <taxon>Eukaryota</taxon>
        <taxon>Viridiplantae</taxon>
        <taxon>Streptophyta</taxon>
        <taxon>Embryophyta</taxon>
        <taxon>Tracheophyta</taxon>
        <taxon>Spermatophyta</taxon>
        <taxon>Magnoliopsida</taxon>
        <taxon>eudicotyledons</taxon>
        <taxon>Gunneridae</taxon>
        <taxon>Pentapetalae</taxon>
        <taxon>rosids</taxon>
        <taxon>fabids</taxon>
        <taxon>Fabales</taxon>
        <taxon>Fabaceae</taxon>
        <taxon>Papilionoideae</taxon>
        <taxon>50 kb inversion clade</taxon>
        <taxon>NPAAA clade</taxon>
        <taxon>indigoferoid/millettioid clade</taxon>
        <taxon>Phaseoleae</taxon>
        <taxon>Vigna</taxon>
    </lineage>
</organism>
<proteinExistence type="predicted"/>
<evidence type="ECO:0000313" key="2">
    <source>
        <dbReference type="Proteomes" id="UP000501690"/>
    </source>
</evidence>
<gene>
    <name evidence="1" type="ORF">DEO72_LG5g1732</name>
</gene>
<accession>A0A4D6M0B3</accession>
<protein>
    <submittedName>
        <fullName evidence="1">Uncharacterized protein</fullName>
    </submittedName>
</protein>